<keyword evidence="4" id="KW-1185">Reference proteome</keyword>
<feature type="transmembrane region" description="Helical" evidence="2">
    <location>
        <begin position="217"/>
        <end position="236"/>
    </location>
</feature>
<evidence type="ECO:0000256" key="1">
    <source>
        <dbReference type="SAM" id="MobiDB-lite"/>
    </source>
</evidence>
<dbReference type="PROSITE" id="PS51257">
    <property type="entry name" value="PROKAR_LIPOPROTEIN"/>
    <property type="match status" value="1"/>
</dbReference>
<evidence type="ECO:0000313" key="3">
    <source>
        <dbReference type="EMBL" id="MFC7096351.1"/>
    </source>
</evidence>
<dbReference type="Proteomes" id="UP001596388">
    <property type="component" value="Unassembled WGS sequence"/>
</dbReference>
<keyword evidence="2" id="KW-1133">Transmembrane helix</keyword>
<evidence type="ECO:0000313" key="4">
    <source>
        <dbReference type="Proteomes" id="UP001596388"/>
    </source>
</evidence>
<keyword evidence="2" id="KW-0472">Membrane</keyword>
<keyword evidence="2" id="KW-0812">Transmembrane</keyword>
<dbReference type="AlphaFoldDB" id="A0ABD5WVL0"/>
<reference evidence="3 4" key="1">
    <citation type="journal article" date="2019" name="Int. J. Syst. Evol. Microbiol.">
        <title>The Global Catalogue of Microorganisms (GCM) 10K type strain sequencing project: providing services to taxonomists for standard genome sequencing and annotation.</title>
        <authorList>
            <consortium name="The Broad Institute Genomics Platform"/>
            <consortium name="The Broad Institute Genome Sequencing Center for Infectious Disease"/>
            <person name="Wu L."/>
            <person name="Ma J."/>
        </authorList>
    </citation>
    <scope>NUCLEOTIDE SEQUENCE [LARGE SCALE GENOMIC DNA]</scope>
    <source>
        <strain evidence="3 4">DT55</strain>
    </source>
</reference>
<dbReference type="InterPro" id="IPR043826">
    <property type="entry name" value="DUF5803"/>
</dbReference>
<comment type="caution">
    <text evidence="3">The sequence shown here is derived from an EMBL/GenBank/DDBJ whole genome shotgun (WGS) entry which is preliminary data.</text>
</comment>
<proteinExistence type="predicted"/>
<dbReference type="EMBL" id="JBHTAG010000002">
    <property type="protein sequence ID" value="MFC7096351.1"/>
    <property type="molecule type" value="Genomic_DNA"/>
</dbReference>
<accession>A0ABD5WVL0</accession>
<sequence length="271" mass="29269">MDRSRLLPVVALVAMLSLSGCLGLLGGGSVPAERLDAAPPGGSYAWNESVDDDLDAHITINEDATFSAVYAVNGSEIELFRRDGLGGTNPLDVRAVRYRYPNGTVINGTELHRRGAVDQTRDVVRIDLPGEGDVDGDRLAFTAGSTPKRFALPTYVTGSYEVVLPPNRRTSLPVFGDASPGGATTSIDDESRLHIRWDDVQSRSVIVQFYLPQDVQIFGAVFAVFTVVGAGGLLYYRRQIEALREQREEMGLDVDTGDDDLGDDGPPPGMR</sequence>
<dbReference type="Pfam" id="PF19119">
    <property type="entry name" value="DUF5803"/>
    <property type="match status" value="1"/>
</dbReference>
<dbReference type="RefSeq" id="WP_276239176.1">
    <property type="nucleotide sequence ID" value="NZ_CP119989.1"/>
</dbReference>
<feature type="compositionally biased region" description="Acidic residues" evidence="1">
    <location>
        <begin position="251"/>
        <end position="263"/>
    </location>
</feature>
<protein>
    <submittedName>
        <fullName evidence="3">DUF5803 family protein</fullName>
    </submittedName>
</protein>
<name>A0ABD5WVL0_9EURY</name>
<feature type="region of interest" description="Disordered" evidence="1">
    <location>
        <begin position="249"/>
        <end position="271"/>
    </location>
</feature>
<dbReference type="GeneID" id="79269762"/>
<gene>
    <name evidence="3" type="ORF">ACFQKD_03455</name>
</gene>
<evidence type="ECO:0000256" key="2">
    <source>
        <dbReference type="SAM" id="Phobius"/>
    </source>
</evidence>
<organism evidence="3 4">
    <name type="scientific">Halobaculum marinum</name>
    <dbReference type="NCBI Taxonomy" id="3031996"/>
    <lineage>
        <taxon>Archaea</taxon>
        <taxon>Methanobacteriati</taxon>
        <taxon>Methanobacteriota</taxon>
        <taxon>Stenosarchaea group</taxon>
        <taxon>Halobacteria</taxon>
        <taxon>Halobacteriales</taxon>
        <taxon>Haloferacaceae</taxon>
        <taxon>Halobaculum</taxon>
    </lineage>
</organism>